<dbReference type="GO" id="GO:0000902">
    <property type="term" value="P:cell morphogenesis"/>
    <property type="evidence" value="ECO:0007669"/>
    <property type="project" value="InterPro"/>
</dbReference>
<dbReference type="GO" id="GO:0008360">
    <property type="term" value="P:regulation of cell shape"/>
    <property type="evidence" value="ECO:0007669"/>
    <property type="project" value="UniProtKB-UniRule"/>
</dbReference>
<dbReference type="InterPro" id="IPR043129">
    <property type="entry name" value="ATPase_NBD"/>
</dbReference>
<evidence type="ECO:0000256" key="3">
    <source>
        <dbReference type="ARBA" id="ARBA00022840"/>
    </source>
</evidence>
<comment type="subunit">
    <text evidence="6">Forms polymers.</text>
</comment>
<dbReference type="Proteomes" id="UP000377595">
    <property type="component" value="Unassembled WGS sequence"/>
</dbReference>
<feature type="binding site" evidence="6">
    <location>
        <begin position="201"/>
        <end position="203"/>
    </location>
    <ligand>
        <name>ATP</name>
        <dbReference type="ChEBI" id="CHEBI:30616"/>
    </ligand>
</feature>
<evidence type="ECO:0000256" key="6">
    <source>
        <dbReference type="HAMAP-Rule" id="MF_02207"/>
    </source>
</evidence>
<feature type="binding site" evidence="6">
    <location>
        <begin position="57"/>
        <end position="59"/>
    </location>
    <ligand>
        <name>ATP</name>
        <dbReference type="ChEBI" id="CHEBI:30616"/>
    </ligand>
</feature>
<dbReference type="PRINTS" id="PR01652">
    <property type="entry name" value="SHAPEPROTEIN"/>
</dbReference>
<dbReference type="InterPro" id="IPR004753">
    <property type="entry name" value="MreB"/>
</dbReference>
<dbReference type="HAMAP" id="MF_02207">
    <property type="entry name" value="MreB"/>
    <property type="match status" value="1"/>
</dbReference>
<reference evidence="7 8" key="1">
    <citation type="submission" date="2019-10" db="EMBL/GenBank/DDBJ databases">
        <title>Whole genome shotgun sequence of Acrocarpospora pleiomorpha NBRC 16267.</title>
        <authorList>
            <person name="Ichikawa N."/>
            <person name="Kimura A."/>
            <person name="Kitahashi Y."/>
            <person name="Komaki H."/>
            <person name="Oguchi A."/>
        </authorList>
    </citation>
    <scope>NUCLEOTIDE SEQUENCE [LARGE SCALE GENOMIC DNA]</scope>
    <source>
        <strain evidence="7 8">NBRC 16267</strain>
    </source>
</reference>
<comment type="subcellular location">
    <subcellularLocation>
        <location evidence="6">Cytoplasm</location>
    </subcellularLocation>
    <text evidence="6">Membrane-associated.</text>
</comment>
<dbReference type="EMBL" id="BLAF01000032">
    <property type="protein sequence ID" value="GES22651.1"/>
    <property type="molecule type" value="Genomic_DNA"/>
</dbReference>
<evidence type="ECO:0000313" key="8">
    <source>
        <dbReference type="Proteomes" id="UP000377595"/>
    </source>
</evidence>
<keyword evidence="4 6" id="KW-0133">Cell shape</keyword>
<dbReference type="PANTHER" id="PTHR42749">
    <property type="entry name" value="CELL SHAPE-DETERMINING PROTEIN MREB"/>
    <property type="match status" value="1"/>
</dbReference>
<dbReference type="Pfam" id="PF06723">
    <property type="entry name" value="MreB_Mbl"/>
    <property type="match status" value="1"/>
</dbReference>
<dbReference type="NCBIfam" id="NF010539">
    <property type="entry name" value="PRK13927.1"/>
    <property type="match status" value="1"/>
</dbReference>
<keyword evidence="3 6" id="KW-0067">ATP-binding</keyword>
<keyword evidence="8" id="KW-1185">Reference proteome</keyword>
<feature type="binding site" evidence="6">
    <location>
        <begin position="249"/>
        <end position="252"/>
    </location>
    <ligand>
        <name>ATP</name>
        <dbReference type="ChEBI" id="CHEBI:30616"/>
    </ligand>
</feature>
<evidence type="ECO:0000256" key="2">
    <source>
        <dbReference type="ARBA" id="ARBA00022741"/>
    </source>
</evidence>
<dbReference type="CDD" id="cd10225">
    <property type="entry name" value="ASKHA_NBD_MreB-like"/>
    <property type="match status" value="1"/>
</dbReference>
<evidence type="ECO:0000256" key="5">
    <source>
        <dbReference type="ARBA" id="ARBA00023458"/>
    </source>
</evidence>
<proteinExistence type="inferred from homology"/>
<comment type="function">
    <text evidence="6">Forms membrane-associated dynamic filaments that are essential for cell shape determination. Acts by regulating cell wall synthesis and cell elongation, and thus cell shape. A feedback loop between cell geometry and MreB localization may maintain elongated cell shape by targeting cell wall growth to regions of negative cell wall curvature.</text>
</comment>
<dbReference type="NCBIfam" id="TIGR00904">
    <property type="entry name" value="mreB"/>
    <property type="match status" value="1"/>
</dbReference>
<dbReference type="GO" id="GO:0005524">
    <property type="term" value="F:ATP binding"/>
    <property type="evidence" value="ECO:0007669"/>
    <property type="project" value="UniProtKB-KW"/>
</dbReference>
<dbReference type="Gene3D" id="3.30.420.40">
    <property type="match status" value="2"/>
</dbReference>
<protein>
    <recommendedName>
        <fullName evidence="6">Cell shape-determining protein MreB</fullName>
    </recommendedName>
</protein>
<evidence type="ECO:0000256" key="1">
    <source>
        <dbReference type="ARBA" id="ARBA00022490"/>
    </source>
</evidence>
<dbReference type="SUPFAM" id="SSF53067">
    <property type="entry name" value="Actin-like ATPase domain"/>
    <property type="match status" value="2"/>
</dbReference>
<dbReference type="InterPro" id="IPR056546">
    <property type="entry name" value="MreB_MamK-like"/>
</dbReference>
<feature type="binding site" evidence="6">
    <location>
        <begin position="329"/>
        <end position="332"/>
    </location>
    <ligand>
        <name>ATP</name>
        <dbReference type="ChEBI" id="CHEBI:30616"/>
    </ligand>
</feature>
<sequence length="382" mass="40737">MWINVKILRVGVLGHGYDTLRFECDALSPADHLKGGLLPMGSKLAFLGRDMAVDLGTANTLVYVRGRGIVLNEPSVVAINTTSGKIVAVGIEAKRMIGRTPGNIVAVRPLKDGVIADFDVTERMLRYFIQRIHKRRHFAKPRIIVAVPSGITGVEQRAVKEAGYQAGARRVYIVEEPMAAAIGAGLPVHEPTGNMVVDIGGGTTEVAIISMGGIVTSQSIRVGGDELDHAIIAHAKKEHSLMLGERTAEEVKIAIGAACVMPEQGQAEIRGRDLVSGLPKTIVVSADEIRAAIDEPLNAIVDAVKSTLDKCPPELSGDLMDRGIALTGGGSLLRGMEERLRDETGMPVHLVDNALDSVALGTGRCVEDFDALQQVLVPEPRH</sequence>
<dbReference type="AlphaFoldDB" id="A0A5M3XSZ7"/>
<name>A0A5M3XSZ7_9ACTN</name>
<accession>A0A5M3XSZ7</accession>
<dbReference type="GO" id="GO:0005737">
    <property type="term" value="C:cytoplasm"/>
    <property type="evidence" value="ECO:0007669"/>
    <property type="project" value="UniProtKB-SubCell"/>
</dbReference>
<dbReference type="PANTHER" id="PTHR42749:SF1">
    <property type="entry name" value="CELL SHAPE-DETERMINING PROTEIN MREB"/>
    <property type="match status" value="1"/>
</dbReference>
<comment type="caution">
    <text evidence="7">The sequence shown here is derived from an EMBL/GenBank/DDBJ whole genome shotgun (WGS) entry which is preliminary data.</text>
</comment>
<comment type="similarity">
    <text evidence="5 6">Belongs to the FtsA/MreB family.</text>
</comment>
<evidence type="ECO:0000313" key="7">
    <source>
        <dbReference type="EMBL" id="GES22651.1"/>
    </source>
</evidence>
<keyword evidence="1 6" id="KW-0963">Cytoplasm</keyword>
<evidence type="ECO:0000256" key="4">
    <source>
        <dbReference type="ARBA" id="ARBA00022960"/>
    </source>
</evidence>
<organism evidence="7 8">
    <name type="scientific">Acrocarpospora pleiomorpha</name>
    <dbReference type="NCBI Taxonomy" id="90975"/>
    <lineage>
        <taxon>Bacteria</taxon>
        <taxon>Bacillati</taxon>
        <taxon>Actinomycetota</taxon>
        <taxon>Actinomycetes</taxon>
        <taxon>Streptosporangiales</taxon>
        <taxon>Streptosporangiaceae</taxon>
        <taxon>Acrocarpospora</taxon>
    </lineage>
</organism>
<gene>
    <name evidence="6" type="primary">mreB</name>
    <name evidence="7" type="ORF">Aple_055490</name>
</gene>
<keyword evidence="2 6" id="KW-0547">Nucleotide-binding</keyword>